<dbReference type="OrthoDB" id="194358at2759"/>
<accession>A0A9P5XGV4</accession>
<evidence type="ECO:0000256" key="1">
    <source>
        <dbReference type="ARBA" id="ARBA00022737"/>
    </source>
</evidence>
<dbReference type="InterPro" id="IPR056884">
    <property type="entry name" value="NPHP3-like_N"/>
</dbReference>
<keyword evidence="1" id="KW-0677">Repeat</keyword>
<dbReference type="Proteomes" id="UP000807342">
    <property type="component" value="Unassembled WGS sequence"/>
</dbReference>
<gene>
    <name evidence="3" type="ORF">P691DRAFT_466122</name>
</gene>
<name>A0A9P5XGV4_9AGAR</name>
<evidence type="ECO:0000259" key="2">
    <source>
        <dbReference type="Pfam" id="PF24883"/>
    </source>
</evidence>
<dbReference type="PANTHER" id="PTHR10039">
    <property type="entry name" value="AMELOGENIN"/>
    <property type="match status" value="1"/>
</dbReference>
<dbReference type="InterPro" id="IPR027417">
    <property type="entry name" value="P-loop_NTPase"/>
</dbReference>
<protein>
    <recommendedName>
        <fullName evidence="2">Nephrocystin 3-like N-terminal domain-containing protein</fullName>
    </recommendedName>
</protein>
<proteinExistence type="predicted"/>
<feature type="domain" description="Nephrocystin 3-like N-terminal" evidence="2">
    <location>
        <begin position="158"/>
        <end position="309"/>
    </location>
</feature>
<organism evidence="3 4">
    <name type="scientific">Macrolepiota fuliginosa MF-IS2</name>
    <dbReference type="NCBI Taxonomy" id="1400762"/>
    <lineage>
        <taxon>Eukaryota</taxon>
        <taxon>Fungi</taxon>
        <taxon>Dikarya</taxon>
        <taxon>Basidiomycota</taxon>
        <taxon>Agaricomycotina</taxon>
        <taxon>Agaricomycetes</taxon>
        <taxon>Agaricomycetidae</taxon>
        <taxon>Agaricales</taxon>
        <taxon>Agaricineae</taxon>
        <taxon>Agaricaceae</taxon>
        <taxon>Macrolepiota</taxon>
    </lineage>
</organism>
<comment type="caution">
    <text evidence="3">The sequence shown here is derived from an EMBL/GenBank/DDBJ whole genome shotgun (WGS) entry which is preliminary data.</text>
</comment>
<dbReference type="Gene3D" id="3.40.50.300">
    <property type="entry name" value="P-loop containing nucleotide triphosphate hydrolases"/>
    <property type="match status" value="1"/>
</dbReference>
<keyword evidence="4" id="KW-1185">Reference proteome</keyword>
<sequence>MVLLPIHDFVEDAFAATRSDGGVDTGVHQKQVDWSPDQASMNFARGKIAPHIIHHRCPSINITIGQVLTSRSSVLHCTCFNTMPLPTNRLNCRPEIVKICPHPADGKILALSELESHTIQGADLNGAGQFTPPQCYPGTQRVLREIITARLNRTQQSVDWRFLWFYGPPYVGKSSLARSIAKECDDERHLAAAIFFSRAHKRNKSSLIVLTLVYQLAGRYPEYHDFIVQELDEDPHLLRRDLATQFERLIEVPFHKLAEANSPLVQQRLLVILDGLDECEPTEQMDGLMKIICNIAVDQLPLLWVVCSRLKPHMGSAFASLDPSIVFRQEVVGPDNAELLSFAQSGFQQLRRAHPDISVRWVDRGDHWPLTPDLDRIVGAAPGSFLFTSTLLRFVGDVNTGGVPPNRLTGFWTPSIGTLDGYLLLNGLGPIASTFFILSSS</sequence>
<dbReference type="SUPFAM" id="SSF52540">
    <property type="entry name" value="P-loop containing nucleoside triphosphate hydrolases"/>
    <property type="match status" value="1"/>
</dbReference>
<dbReference type="AlphaFoldDB" id="A0A9P5XGV4"/>
<dbReference type="Pfam" id="PF24883">
    <property type="entry name" value="NPHP3_N"/>
    <property type="match status" value="1"/>
</dbReference>
<evidence type="ECO:0000313" key="3">
    <source>
        <dbReference type="EMBL" id="KAF9450480.1"/>
    </source>
</evidence>
<dbReference type="EMBL" id="MU151104">
    <property type="protein sequence ID" value="KAF9450480.1"/>
    <property type="molecule type" value="Genomic_DNA"/>
</dbReference>
<evidence type="ECO:0000313" key="4">
    <source>
        <dbReference type="Proteomes" id="UP000807342"/>
    </source>
</evidence>
<reference evidence="3" key="1">
    <citation type="submission" date="2020-11" db="EMBL/GenBank/DDBJ databases">
        <authorList>
            <consortium name="DOE Joint Genome Institute"/>
            <person name="Ahrendt S."/>
            <person name="Riley R."/>
            <person name="Andreopoulos W."/>
            <person name="Labutti K."/>
            <person name="Pangilinan J."/>
            <person name="Ruiz-Duenas F.J."/>
            <person name="Barrasa J.M."/>
            <person name="Sanchez-Garcia M."/>
            <person name="Camarero S."/>
            <person name="Miyauchi S."/>
            <person name="Serrano A."/>
            <person name="Linde D."/>
            <person name="Babiker R."/>
            <person name="Drula E."/>
            <person name="Ayuso-Fernandez I."/>
            <person name="Pacheco R."/>
            <person name="Padilla G."/>
            <person name="Ferreira P."/>
            <person name="Barriuso J."/>
            <person name="Kellner H."/>
            <person name="Castanera R."/>
            <person name="Alfaro M."/>
            <person name="Ramirez L."/>
            <person name="Pisabarro A.G."/>
            <person name="Kuo A."/>
            <person name="Tritt A."/>
            <person name="Lipzen A."/>
            <person name="He G."/>
            <person name="Yan M."/>
            <person name="Ng V."/>
            <person name="Cullen D."/>
            <person name="Martin F."/>
            <person name="Rosso M.-N."/>
            <person name="Henrissat B."/>
            <person name="Hibbett D."/>
            <person name="Martinez A.T."/>
            <person name="Grigoriev I.V."/>
        </authorList>
    </citation>
    <scope>NUCLEOTIDE SEQUENCE</scope>
    <source>
        <strain evidence="3">MF-IS2</strain>
    </source>
</reference>